<evidence type="ECO:0000256" key="7">
    <source>
        <dbReference type="ARBA" id="ARBA00023136"/>
    </source>
</evidence>
<evidence type="ECO:0000313" key="10">
    <source>
        <dbReference type="EMBL" id="CAI5448092.1"/>
    </source>
</evidence>
<comment type="similarity">
    <text evidence="2 8">Belongs to the glycosyltransferase 92 family.</text>
</comment>
<dbReference type="PANTHER" id="PTHR21461:SF9">
    <property type="entry name" value="GLYCOSYLTRANSFERASE FAMILY 92 PROTEIN"/>
    <property type="match status" value="1"/>
</dbReference>
<evidence type="ECO:0000256" key="4">
    <source>
        <dbReference type="ARBA" id="ARBA00022679"/>
    </source>
</evidence>
<dbReference type="Pfam" id="PF01697">
    <property type="entry name" value="Glyco_transf_92"/>
    <property type="match status" value="1"/>
</dbReference>
<comment type="subcellular location">
    <subcellularLocation>
        <location evidence="1">Membrane</location>
        <topology evidence="1">Single-pass membrane protein</topology>
    </subcellularLocation>
</comment>
<dbReference type="InterPro" id="IPR008166">
    <property type="entry name" value="Glyco_transf_92"/>
</dbReference>
<gene>
    <name evidence="10" type="ORF">CAMP_LOCUS10729</name>
</gene>
<protein>
    <recommendedName>
        <fullName evidence="8">Glycosyltransferase family 92 protein</fullName>
        <ecNumber evidence="8">2.4.1.-</ecNumber>
    </recommendedName>
</protein>
<dbReference type="EMBL" id="CANHGI010000004">
    <property type="protein sequence ID" value="CAI5448092.1"/>
    <property type="molecule type" value="Genomic_DNA"/>
</dbReference>
<dbReference type="AlphaFoldDB" id="A0A9P1N524"/>
<feature type="signal peptide" evidence="9">
    <location>
        <begin position="1"/>
        <end position="27"/>
    </location>
</feature>
<dbReference type="GO" id="GO:0005737">
    <property type="term" value="C:cytoplasm"/>
    <property type="evidence" value="ECO:0007669"/>
    <property type="project" value="TreeGrafter"/>
</dbReference>
<keyword evidence="9" id="KW-0732">Signal</keyword>
<comment type="caution">
    <text evidence="10">The sequence shown here is derived from an EMBL/GenBank/DDBJ whole genome shotgun (WGS) entry which is preliminary data.</text>
</comment>
<evidence type="ECO:0000313" key="11">
    <source>
        <dbReference type="Proteomes" id="UP001152747"/>
    </source>
</evidence>
<reference evidence="10" key="1">
    <citation type="submission" date="2022-11" db="EMBL/GenBank/DDBJ databases">
        <authorList>
            <person name="Kikuchi T."/>
        </authorList>
    </citation>
    <scope>NUCLEOTIDE SEQUENCE</scope>
    <source>
        <strain evidence="10">PS1010</strain>
    </source>
</reference>
<evidence type="ECO:0000256" key="1">
    <source>
        <dbReference type="ARBA" id="ARBA00004167"/>
    </source>
</evidence>
<feature type="chain" id="PRO_5040211236" description="Glycosyltransferase family 92 protein" evidence="9">
    <location>
        <begin position="28"/>
        <end position="451"/>
    </location>
</feature>
<keyword evidence="11" id="KW-1185">Reference proteome</keyword>
<proteinExistence type="inferred from homology"/>
<evidence type="ECO:0000256" key="6">
    <source>
        <dbReference type="ARBA" id="ARBA00022989"/>
    </source>
</evidence>
<dbReference type="PANTHER" id="PTHR21461">
    <property type="entry name" value="GLYCOSYLTRANSFERASE FAMILY 92 PROTEIN"/>
    <property type="match status" value="1"/>
</dbReference>
<dbReference type="Proteomes" id="UP001152747">
    <property type="component" value="Unassembled WGS sequence"/>
</dbReference>
<evidence type="ECO:0000256" key="5">
    <source>
        <dbReference type="ARBA" id="ARBA00022692"/>
    </source>
</evidence>
<evidence type="ECO:0000256" key="8">
    <source>
        <dbReference type="RuleBase" id="RU366017"/>
    </source>
</evidence>
<keyword evidence="5" id="KW-0812">Transmembrane</keyword>
<evidence type="ECO:0000256" key="3">
    <source>
        <dbReference type="ARBA" id="ARBA00022676"/>
    </source>
</evidence>
<evidence type="ECO:0000256" key="9">
    <source>
        <dbReference type="SAM" id="SignalP"/>
    </source>
</evidence>
<keyword evidence="6" id="KW-1133">Transmembrane helix</keyword>
<name>A0A9P1N524_9PELO</name>
<dbReference type="EC" id="2.4.1.-" evidence="8"/>
<keyword evidence="7" id="KW-0472">Membrane</keyword>
<keyword evidence="4 8" id="KW-0808">Transferase</keyword>
<dbReference type="GO" id="GO:0016757">
    <property type="term" value="F:glycosyltransferase activity"/>
    <property type="evidence" value="ECO:0007669"/>
    <property type="project" value="UniProtKB-UniRule"/>
</dbReference>
<keyword evidence="3 8" id="KW-0328">Glycosyltransferase</keyword>
<organism evidence="10 11">
    <name type="scientific">Caenorhabditis angaria</name>
    <dbReference type="NCBI Taxonomy" id="860376"/>
    <lineage>
        <taxon>Eukaryota</taxon>
        <taxon>Metazoa</taxon>
        <taxon>Ecdysozoa</taxon>
        <taxon>Nematoda</taxon>
        <taxon>Chromadorea</taxon>
        <taxon>Rhabditida</taxon>
        <taxon>Rhabditina</taxon>
        <taxon>Rhabditomorpha</taxon>
        <taxon>Rhabditoidea</taxon>
        <taxon>Rhabditidae</taxon>
        <taxon>Peloderinae</taxon>
        <taxon>Caenorhabditis</taxon>
    </lineage>
</organism>
<dbReference type="OrthoDB" id="5846178at2759"/>
<accession>A0A9P1N524</accession>
<evidence type="ECO:0000256" key="2">
    <source>
        <dbReference type="ARBA" id="ARBA00007647"/>
    </source>
</evidence>
<sequence length="451" mass="54098">MFRIRLKSSVVFFLFLVLIGILHKVDEWKRNFEIVAVCHVEDWNRKTTKKIPNEEIHLQWINMNASRRDNILGSEVRLLNAFVYPDYIAVTTTSQHSYGKLATCQYFDCNKHEIPQSSFRTVFFPSNIVYCARRFGAEYISLKLSEDDADYIREPVPMIYRIFDEPKHEISVCVGPLYGNEPKWLEIIEFVEHYKLMGINHFYFTIFDMNHYSRKILDEYLRTGEIELTVIQTEYEREDWQFHMLQINECHQRAKYHSKWVLNVDIDERLVFAGTKMGNAANLLINVPENIVELSVAIQRVQKTDKIPWKYESEAQLWKEMEFLKYNISAEITWEAFKSFYRPDKSAAMYYHWSYMKYPGYESRRIDENIAYIRHYRTTESQGLGFGWTERYGTFHEIGLEPSFSQKLAKNVIEKVKFVYEQRVLYCDEISREIWKEYLIWNTFNCLNRTL</sequence>
<dbReference type="GO" id="GO:0016020">
    <property type="term" value="C:membrane"/>
    <property type="evidence" value="ECO:0007669"/>
    <property type="project" value="UniProtKB-SubCell"/>
</dbReference>